<dbReference type="EMBL" id="RCMK01000120">
    <property type="protein sequence ID" value="KAG2948003.1"/>
    <property type="molecule type" value="Genomic_DNA"/>
</dbReference>
<name>A0A329R842_9STRA</name>
<protein>
    <submittedName>
        <fullName evidence="6">Uncharacterized protein</fullName>
    </submittedName>
</protein>
<proteinExistence type="predicted"/>
<comment type="caution">
    <text evidence="6">The sequence shown here is derived from an EMBL/GenBank/DDBJ whole genome shotgun (WGS) entry which is preliminary data.</text>
</comment>
<dbReference type="AlphaFoldDB" id="A0A329R842"/>
<keyword evidence="7" id="KW-1185">Reference proteome</keyword>
<evidence type="ECO:0000313" key="7">
    <source>
        <dbReference type="Proteomes" id="UP000251314"/>
    </source>
</evidence>
<evidence type="ECO:0000313" key="5">
    <source>
        <dbReference type="EMBL" id="KAG3202466.1"/>
    </source>
</evidence>
<accession>A0A329R842</accession>
<dbReference type="Proteomes" id="UP000697107">
    <property type="component" value="Unassembled WGS sequence"/>
</dbReference>
<reference evidence="6 7" key="1">
    <citation type="submission" date="2018-01" db="EMBL/GenBank/DDBJ databases">
        <title>Draft genome of the strawberry crown rot pathogen Phytophthora cactorum.</title>
        <authorList>
            <person name="Armitage A.D."/>
            <person name="Lysoe E."/>
            <person name="Nellist C.F."/>
            <person name="Harrison R.J."/>
            <person name="Brurberg M.B."/>
        </authorList>
    </citation>
    <scope>NUCLEOTIDE SEQUENCE [LARGE SCALE GENOMIC DNA]</scope>
    <source>
        <strain evidence="6 7">10300</strain>
    </source>
</reference>
<evidence type="ECO:0000313" key="4">
    <source>
        <dbReference type="EMBL" id="KAG2974973.1"/>
    </source>
</evidence>
<dbReference type="Proteomes" id="UP000760860">
    <property type="component" value="Unassembled WGS sequence"/>
</dbReference>
<evidence type="ECO:0000313" key="3">
    <source>
        <dbReference type="EMBL" id="KAG2948003.1"/>
    </source>
</evidence>
<dbReference type="OrthoDB" id="10379194at2759"/>
<sequence>MSCVSAGAWVFNASYHKETLVRDDTLVQYTGSVERTQQVQDTTSSLHLDVSRLQELKRGIFSTATGVEDLIHVVLRLCIKREAFLEEELHEGNDMAGFRLLLAVGGVPYARHTRVPLKPRRR</sequence>
<evidence type="ECO:0000313" key="6">
    <source>
        <dbReference type="EMBL" id="RAW20671.1"/>
    </source>
</evidence>
<reference evidence="5" key="2">
    <citation type="submission" date="2018-05" db="EMBL/GenBank/DDBJ databases">
        <title>Effector identification in a new, highly contiguous assembly of the strawberry crown rot pathogen Phytophthora cactorum.</title>
        <authorList>
            <person name="Armitage A.D."/>
            <person name="Nellist C.F."/>
            <person name="Bates H."/>
            <person name="Vickerstaff R.J."/>
            <person name="Harrison R.J."/>
        </authorList>
    </citation>
    <scope>NUCLEOTIDE SEQUENCE</scope>
    <source>
        <strain evidence="1">15-7</strain>
        <strain evidence="2">4032</strain>
        <strain evidence="3">4040</strain>
        <strain evidence="4">P415</strain>
        <strain evidence="5">P421</strain>
    </source>
</reference>
<dbReference type="EMBL" id="MJFZ01002531">
    <property type="protein sequence ID" value="RAW20671.1"/>
    <property type="molecule type" value="Genomic_DNA"/>
</dbReference>
<dbReference type="EMBL" id="RCMV01002518">
    <property type="protein sequence ID" value="KAG3202466.1"/>
    <property type="molecule type" value="Genomic_DNA"/>
</dbReference>
<evidence type="ECO:0000313" key="1">
    <source>
        <dbReference type="EMBL" id="KAG2843039.1"/>
    </source>
</evidence>
<dbReference type="Proteomes" id="UP000774804">
    <property type="component" value="Unassembled WGS sequence"/>
</dbReference>
<organism evidence="6 7">
    <name type="scientific">Phytophthora cactorum</name>
    <dbReference type="NCBI Taxonomy" id="29920"/>
    <lineage>
        <taxon>Eukaryota</taxon>
        <taxon>Sar</taxon>
        <taxon>Stramenopiles</taxon>
        <taxon>Oomycota</taxon>
        <taxon>Peronosporomycetes</taxon>
        <taxon>Peronosporales</taxon>
        <taxon>Peronosporaceae</taxon>
        <taxon>Phytophthora</taxon>
    </lineage>
</organism>
<dbReference type="EMBL" id="RCMG01000896">
    <property type="protein sequence ID" value="KAG2843039.1"/>
    <property type="molecule type" value="Genomic_DNA"/>
</dbReference>
<dbReference type="VEuPathDB" id="FungiDB:PC110_g22886"/>
<dbReference type="Proteomes" id="UP000736787">
    <property type="component" value="Unassembled WGS sequence"/>
</dbReference>
<gene>
    <name evidence="6" type="ORF">PC110_g22886</name>
    <name evidence="1" type="ORF">PC113_g18684</name>
    <name evidence="2" type="ORF">PC115_g18172</name>
    <name evidence="3" type="ORF">PC117_g6373</name>
    <name evidence="4" type="ORF">PC118_g14206</name>
    <name evidence="5" type="ORF">PC129_g23227</name>
</gene>
<dbReference type="EMBL" id="RCML01000511">
    <property type="protein sequence ID" value="KAG2974973.1"/>
    <property type="molecule type" value="Genomic_DNA"/>
</dbReference>
<dbReference type="EMBL" id="RCMI01000919">
    <property type="protein sequence ID" value="KAG2894325.1"/>
    <property type="molecule type" value="Genomic_DNA"/>
</dbReference>
<evidence type="ECO:0000313" key="2">
    <source>
        <dbReference type="EMBL" id="KAG2894325.1"/>
    </source>
</evidence>
<dbReference type="Proteomes" id="UP000735874">
    <property type="component" value="Unassembled WGS sequence"/>
</dbReference>
<dbReference type="Proteomes" id="UP000251314">
    <property type="component" value="Unassembled WGS sequence"/>
</dbReference>